<organism evidence="1 2">
    <name type="scientific">Gluconacetobacter johannae</name>
    <dbReference type="NCBI Taxonomy" id="112140"/>
    <lineage>
        <taxon>Bacteria</taxon>
        <taxon>Pseudomonadati</taxon>
        <taxon>Pseudomonadota</taxon>
        <taxon>Alphaproteobacteria</taxon>
        <taxon>Acetobacterales</taxon>
        <taxon>Acetobacteraceae</taxon>
        <taxon>Gluconacetobacter</taxon>
    </lineage>
</organism>
<keyword evidence="2" id="KW-1185">Reference proteome</keyword>
<comment type="caution">
    <text evidence="1">The sequence shown here is derived from an EMBL/GenBank/DDBJ whole genome shotgun (WGS) entry which is preliminary data.</text>
</comment>
<reference evidence="1 2" key="1">
    <citation type="submission" date="2020-04" db="EMBL/GenBank/DDBJ databases">
        <title>Description of novel Gluconacetobacter.</title>
        <authorList>
            <person name="Sombolestani A."/>
        </authorList>
    </citation>
    <scope>NUCLEOTIDE SEQUENCE [LARGE SCALE GENOMIC DNA]</scope>
    <source>
        <strain evidence="1 2">LMG 21312</strain>
    </source>
</reference>
<evidence type="ECO:0000313" key="1">
    <source>
        <dbReference type="EMBL" id="MBB2176542.1"/>
    </source>
</evidence>
<dbReference type="EMBL" id="JABEQH010000015">
    <property type="protein sequence ID" value="MBB2176542.1"/>
    <property type="molecule type" value="Genomic_DNA"/>
</dbReference>
<dbReference type="AlphaFoldDB" id="A0A7W4J8A9"/>
<dbReference type="RefSeq" id="WP_182943900.1">
    <property type="nucleotide sequence ID" value="NZ_JABEQH010000015.1"/>
</dbReference>
<proteinExistence type="predicted"/>
<dbReference type="Proteomes" id="UP000561066">
    <property type="component" value="Unassembled WGS sequence"/>
</dbReference>
<protein>
    <submittedName>
        <fullName evidence="1">Uncharacterized protein</fullName>
    </submittedName>
</protein>
<sequence>MAERLHYFWYYIAFKEANNSDEIIEDAKSIIPDFPENNRSQGLKKYRHHLAAQNPDFQLVWDIHDAYKHYELGRSNANITHADQSGKIPSVLNETCDDLVIPIDDISAIWIRKKDGTLVSGKEILTNALAMWSAELARTGL</sequence>
<accession>A0A7W4J8A9</accession>
<gene>
    <name evidence="1" type="ORF">HLH21_11470</name>
</gene>
<evidence type="ECO:0000313" key="2">
    <source>
        <dbReference type="Proteomes" id="UP000561066"/>
    </source>
</evidence>
<name>A0A7W4J8A9_9PROT</name>